<dbReference type="Proteomes" id="UP000828390">
    <property type="component" value="Unassembled WGS sequence"/>
</dbReference>
<gene>
    <name evidence="1" type="ORF">DPMN_158785</name>
</gene>
<organism evidence="1 2">
    <name type="scientific">Dreissena polymorpha</name>
    <name type="common">Zebra mussel</name>
    <name type="synonym">Mytilus polymorpha</name>
    <dbReference type="NCBI Taxonomy" id="45954"/>
    <lineage>
        <taxon>Eukaryota</taxon>
        <taxon>Metazoa</taxon>
        <taxon>Spiralia</taxon>
        <taxon>Lophotrochozoa</taxon>
        <taxon>Mollusca</taxon>
        <taxon>Bivalvia</taxon>
        <taxon>Autobranchia</taxon>
        <taxon>Heteroconchia</taxon>
        <taxon>Euheterodonta</taxon>
        <taxon>Imparidentia</taxon>
        <taxon>Neoheterodontei</taxon>
        <taxon>Myida</taxon>
        <taxon>Dreissenoidea</taxon>
        <taxon>Dreissenidae</taxon>
        <taxon>Dreissena</taxon>
    </lineage>
</organism>
<reference evidence="1" key="1">
    <citation type="journal article" date="2019" name="bioRxiv">
        <title>The Genome of the Zebra Mussel, Dreissena polymorpha: A Resource for Invasive Species Research.</title>
        <authorList>
            <person name="McCartney M.A."/>
            <person name="Auch B."/>
            <person name="Kono T."/>
            <person name="Mallez S."/>
            <person name="Zhang Y."/>
            <person name="Obille A."/>
            <person name="Becker A."/>
            <person name="Abrahante J.E."/>
            <person name="Garbe J."/>
            <person name="Badalamenti J.P."/>
            <person name="Herman A."/>
            <person name="Mangelson H."/>
            <person name="Liachko I."/>
            <person name="Sullivan S."/>
            <person name="Sone E.D."/>
            <person name="Koren S."/>
            <person name="Silverstein K.A.T."/>
            <person name="Beckman K.B."/>
            <person name="Gohl D.M."/>
        </authorList>
    </citation>
    <scope>NUCLEOTIDE SEQUENCE</scope>
    <source>
        <strain evidence="1">Duluth1</strain>
        <tissue evidence="1">Whole animal</tissue>
    </source>
</reference>
<sequence>MLPSVVHIQLENVTVSSTWLRKLFNEHFKLEHEMTCELIECRMVGDKLFPCFTASMTIGVNNTFEISYISEESPGLWETLRGLNIKTLSLGMHVWDHVLKVKYASSFSQALTSLKNLETLRINVEAITPDLWSALYSLDIKLVALSLYAHLDGLILSHVGMLSQPSFSVSQIDLIYIDVNSKPDLLTALHGLNIKRLSLCGSGESLDLNQVLLLVTLLTSLEQLEYLCIYVSNDSLGLWFALKFLNIKILHIGIRGEGCKVNHAAYLSTLLPSLKNLETITFYVTDDISVLLEVLYGLKIKSLKSYEKQHLRLLEFDLTYYSSSLLEAHNSLNVRSLCLQLYRDMSTAMNMTQTQKSSLYHSLSSHTELETLSIEIHVDSLCEALRCLNVKILHLTVKYFHVDIKDAHQILPSLMSPTQLETLSIEMSTRLPDFMGCEFNHTLTSLKCLKVFNMYMTKYFKILLPQCLKDVTIYYEALTPLELRDLIQTLASCCQAVEVKLEFGCTRVSYDFKKSFTGLITPEDYITIQHEMNALQNVTIRRFRIWNRPFESTRWSACYIGNIASEDHIDDSDDDERYNKFIKNLNGYNLVVNRISIRLQIVTSIDLINK</sequence>
<reference evidence="1" key="2">
    <citation type="submission" date="2020-11" db="EMBL/GenBank/DDBJ databases">
        <authorList>
            <person name="McCartney M.A."/>
            <person name="Auch B."/>
            <person name="Kono T."/>
            <person name="Mallez S."/>
            <person name="Becker A."/>
            <person name="Gohl D.M."/>
            <person name="Silverstein K.A.T."/>
            <person name="Koren S."/>
            <person name="Bechman K.B."/>
            <person name="Herman A."/>
            <person name="Abrahante J.E."/>
            <person name="Garbe J."/>
        </authorList>
    </citation>
    <scope>NUCLEOTIDE SEQUENCE</scope>
    <source>
        <strain evidence="1">Duluth1</strain>
        <tissue evidence="1">Whole animal</tissue>
    </source>
</reference>
<protein>
    <submittedName>
        <fullName evidence="1">Uncharacterized protein</fullName>
    </submittedName>
</protein>
<accession>A0A9D4EN00</accession>
<keyword evidence="2" id="KW-1185">Reference proteome</keyword>
<evidence type="ECO:0000313" key="1">
    <source>
        <dbReference type="EMBL" id="KAH3780960.1"/>
    </source>
</evidence>
<name>A0A9D4EN00_DREPO</name>
<dbReference type="SUPFAM" id="SSF52047">
    <property type="entry name" value="RNI-like"/>
    <property type="match status" value="1"/>
</dbReference>
<comment type="caution">
    <text evidence="1">The sequence shown here is derived from an EMBL/GenBank/DDBJ whole genome shotgun (WGS) entry which is preliminary data.</text>
</comment>
<proteinExistence type="predicted"/>
<dbReference type="AlphaFoldDB" id="A0A9D4EN00"/>
<dbReference type="EMBL" id="JAIWYP010000008">
    <property type="protein sequence ID" value="KAH3780960.1"/>
    <property type="molecule type" value="Genomic_DNA"/>
</dbReference>
<evidence type="ECO:0000313" key="2">
    <source>
        <dbReference type="Proteomes" id="UP000828390"/>
    </source>
</evidence>